<dbReference type="InterPro" id="IPR023940">
    <property type="entry name" value="DHDPR_bac"/>
</dbReference>
<protein>
    <recommendedName>
        <fullName evidence="10 13">4-hydroxy-tetrahydrodipicolinate reductase</fullName>
        <shortName evidence="13">HTPA reductase</shortName>
        <ecNumber evidence="10 13">1.17.1.8</ecNumber>
    </recommendedName>
</protein>
<feature type="active site" description="Proton donor/acceptor" evidence="13">
    <location>
        <position position="167"/>
    </location>
</feature>
<dbReference type="GO" id="GO:0051287">
    <property type="term" value="F:NAD binding"/>
    <property type="evidence" value="ECO:0007669"/>
    <property type="project" value="UniProtKB-UniRule"/>
</dbReference>
<name>A0A433V1S8_ANAVA</name>
<comment type="similarity">
    <text evidence="1 13">Belongs to the DapB family.</text>
</comment>
<evidence type="ECO:0000313" key="16">
    <source>
        <dbReference type="EMBL" id="RUT00047.1"/>
    </source>
</evidence>
<evidence type="ECO:0000256" key="12">
    <source>
        <dbReference type="ARBA" id="ARBA00049396"/>
    </source>
</evidence>
<feature type="domain" description="Dihydrodipicolinate reductase C-terminal" evidence="15">
    <location>
        <begin position="143"/>
        <end position="278"/>
    </location>
</feature>
<evidence type="ECO:0000256" key="3">
    <source>
        <dbReference type="ARBA" id="ARBA00022605"/>
    </source>
</evidence>
<feature type="binding site" evidence="13">
    <location>
        <begin position="13"/>
        <end position="18"/>
    </location>
    <ligand>
        <name>NAD(+)</name>
        <dbReference type="ChEBI" id="CHEBI:57540"/>
    </ligand>
</feature>
<keyword evidence="7 13" id="KW-0520">NAD</keyword>
<organism evidence="16 17">
    <name type="scientific">Trichormus variabilis SAG 1403-4b</name>
    <dbReference type="NCBI Taxonomy" id="447716"/>
    <lineage>
        <taxon>Bacteria</taxon>
        <taxon>Bacillati</taxon>
        <taxon>Cyanobacteriota</taxon>
        <taxon>Cyanophyceae</taxon>
        <taxon>Nostocales</taxon>
        <taxon>Nostocaceae</taxon>
        <taxon>Trichormus</taxon>
    </lineage>
</organism>
<evidence type="ECO:0000256" key="11">
    <source>
        <dbReference type="ARBA" id="ARBA00049080"/>
    </source>
</evidence>
<dbReference type="GO" id="GO:0009089">
    <property type="term" value="P:lysine biosynthetic process via diaminopimelate"/>
    <property type="evidence" value="ECO:0007669"/>
    <property type="project" value="UniProtKB-UniRule"/>
</dbReference>
<evidence type="ECO:0000259" key="15">
    <source>
        <dbReference type="Pfam" id="PF05173"/>
    </source>
</evidence>
<dbReference type="EC" id="1.17.1.8" evidence="10 13"/>
<evidence type="ECO:0000256" key="2">
    <source>
        <dbReference type="ARBA" id="ARBA00022490"/>
    </source>
</evidence>
<reference evidence="16 17" key="1">
    <citation type="journal article" date="2019" name="Genome Biol. Evol.">
        <title>Day and night: Metabolic profiles and evolutionary relationships of six axenic non-marine cyanobacteria.</title>
        <authorList>
            <person name="Will S.E."/>
            <person name="Henke P."/>
            <person name="Boedeker C."/>
            <person name="Huang S."/>
            <person name="Brinkmann H."/>
            <person name="Rohde M."/>
            <person name="Jarek M."/>
            <person name="Friedl T."/>
            <person name="Seufert S."/>
            <person name="Schumacher M."/>
            <person name="Overmann J."/>
            <person name="Neumann-Schaal M."/>
            <person name="Petersen J."/>
        </authorList>
    </citation>
    <scope>NUCLEOTIDE SEQUENCE [LARGE SCALE GENOMIC DNA]</scope>
    <source>
        <strain evidence="16 17">SAG 1403-4b</strain>
    </source>
</reference>
<gene>
    <name evidence="13 16" type="primary">dapB</name>
    <name evidence="16" type="ORF">DSM107003_06300</name>
</gene>
<dbReference type="UniPathway" id="UPA00034">
    <property type="reaction ID" value="UER00018"/>
</dbReference>
<evidence type="ECO:0000256" key="4">
    <source>
        <dbReference type="ARBA" id="ARBA00022857"/>
    </source>
</evidence>
<keyword evidence="5 13" id="KW-0220">Diaminopimelate biosynthesis</keyword>
<comment type="subunit">
    <text evidence="13">Homotetramer.</text>
</comment>
<keyword evidence="4 13" id="KW-0521">NADP</keyword>
<keyword evidence="6 13" id="KW-0560">Oxidoreductase</keyword>
<dbReference type="OrthoDB" id="9790352at2"/>
<feature type="binding site" evidence="13">
    <location>
        <begin position="111"/>
        <end position="113"/>
    </location>
    <ligand>
        <name>NAD(+)</name>
        <dbReference type="ChEBI" id="CHEBI:57540"/>
    </ligand>
</feature>
<dbReference type="HAMAP" id="MF_00102">
    <property type="entry name" value="DapB"/>
    <property type="match status" value="1"/>
</dbReference>
<evidence type="ECO:0000256" key="10">
    <source>
        <dbReference type="ARBA" id="ARBA00038983"/>
    </source>
</evidence>
<proteinExistence type="inferred from homology"/>
<evidence type="ECO:0000256" key="5">
    <source>
        <dbReference type="ARBA" id="ARBA00022915"/>
    </source>
</evidence>
<evidence type="ECO:0000259" key="14">
    <source>
        <dbReference type="Pfam" id="PF01113"/>
    </source>
</evidence>
<comment type="function">
    <text evidence="13">Catalyzes the conversion of 4-hydroxy-tetrahydrodipicolinate (HTPA) to tetrahydrodipicolinate.</text>
</comment>
<dbReference type="Proteomes" id="UP000276103">
    <property type="component" value="Unassembled WGS sequence"/>
</dbReference>
<keyword evidence="2 13" id="KW-0963">Cytoplasm</keyword>
<dbReference type="Gene3D" id="3.30.360.10">
    <property type="entry name" value="Dihydrodipicolinate Reductase, domain 2"/>
    <property type="match status" value="1"/>
</dbReference>
<dbReference type="SUPFAM" id="SSF55347">
    <property type="entry name" value="Glyceraldehyde-3-phosphate dehydrogenase-like, C-terminal domain"/>
    <property type="match status" value="1"/>
</dbReference>
<dbReference type="PANTHER" id="PTHR20836">
    <property type="entry name" value="DIHYDRODIPICOLINATE REDUCTASE"/>
    <property type="match status" value="1"/>
</dbReference>
<evidence type="ECO:0000256" key="6">
    <source>
        <dbReference type="ARBA" id="ARBA00023002"/>
    </source>
</evidence>
<dbReference type="InterPro" id="IPR036291">
    <property type="entry name" value="NAD(P)-bd_dom_sf"/>
</dbReference>
<keyword evidence="3 13" id="KW-0028">Amino-acid biosynthesis</keyword>
<dbReference type="NCBIfam" id="TIGR00036">
    <property type="entry name" value="dapB"/>
    <property type="match status" value="1"/>
</dbReference>
<comment type="pathway">
    <text evidence="9 13">Amino-acid biosynthesis; L-lysine biosynthesis via DAP pathway; (S)-tetrahydrodipicolinate from L-aspartate: step 4/4.</text>
</comment>
<sequence length="278" mass="29802">MTNQSTIPVIVNGAAGKMGREVIKAVAQAPDMILMGALDTSPEHQDKDAGELAGLSEPLEVPITNQLEPMLGYVAGERQMAPGVMVDFTHPDAVYDNVRSAIAYGIRPVVGTTGLSAEQVQDLTDFAEKASTGCLLIPNFSIGMVLLQQAAVNASKYFDHVEIIELHHNQKADAPSGTAIQTAQLLAELGKTFNPPQVEETEKLPGARGSLADEGIRIHSVRLPGLIAHQEVIFGAAGQIYTLRHDTSDRSCYMPGVLLAIRKVNQLKSLVYGLEKIL</sequence>
<feature type="binding site" evidence="13">
    <location>
        <position position="168"/>
    </location>
    <ligand>
        <name>(S)-2,3,4,5-tetrahydrodipicolinate</name>
        <dbReference type="ChEBI" id="CHEBI:16845"/>
    </ligand>
</feature>
<keyword evidence="8 13" id="KW-0457">Lysine biosynthesis</keyword>
<feature type="domain" description="Dihydrodipicolinate reductase N-terminal" evidence="14">
    <location>
        <begin position="7"/>
        <end position="140"/>
    </location>
</feature>
<dbReference type="PANTHER" id="PTHR20836:SF0">
    <property type="entry name" value="4-HYDROXY-TETRAHYDRODIPICOLINATE REDUCTASE 1, CHLOROPLASTIC-RELATED"/>
    <property type="match status" value="1"/>
</dbReference>
<dbReference type="SUPFAM" id="SSF51735">
    <property type="entry name" value="NAD(P)-binding Rossmann-fold domains"/>
    <property type="match status" value="1"/>
</dbReference>
<feature type="binding site" evidence="13">
    <location>
        <begin position="177"/>
        <end position="178"/>
    </location>
    <ligand>
        <name>(S)-2,3,4,5-tetrahydrodipicolinate</name>
        <dbReference type="ChEBI" id="CHEBI:16845"/>
    </ligand>
</feature>
<dbReference type="AlphaFoldDB" id="A0A433V1S8"/>
<evidence type="ECO:0000256" key="1">
    <source>
        <dbReference type="ARBA" id="ARBA00006642"/>
    </source>
</evidence>
<dbReference type="Pfam" id="PF05173">
    <property type="entry name" value="DapB_C"/>
    <property type="match status" value="1"/>
</dbReference>
<dbReference type="GO" id="GO:0016726">
    <property type="term" value="F:oxidoreductase activity, acting on CH or CH2 groups, NAD or NADP as acceptor"/>
    <property type="evidence" value="ECO:0007669"/>
    <property type="project" value="UniProtKB-UniRule"/>
</dbReference>
<comment type="caution">
    <text evidence="13">Was originally thought to be a dihydrodipicolinate reductase (DHDPR), catalyzing the conversion of dihydrodipicolinate to tetrahydrodipicolinate. However, it was shown in E.coli that the substrate of the enzymatic reaction is not dihydrodipicolinate (DHDP) but in fact (2S,4S)-4-hydroxy-2,3,4,5-tetrahydrodipicolinic acid (HTPA), the product released by the DapA-catalyzed reaction.</text>
</comment>
<dbReference type="GO" id="GO:0008839">
    <property type="term" value="F:4-hydroxy-tetrahydrodipicolinate reductase"/>
    <property type="evidence" value="ECO:0007669"/>
    <property type="project" value="UniProtKB-UniRule"/>
</dbReference>
<evidence type="ECO:0000256" key="8">
    <source>
        <dbReference type="ARBA" id="ARBA00023154"/>
    </source>
</evidence>
<accession>A0A433V1S8</accession>
<comment type="catalytic activity">
    <reaction evidence="11 13">
        <text>(S)-2,3,4,5-tetrahydrodipicolinate + NADP(+) + H2O = (2S,4S)-4-hydroxy-2,3,4,5-tetrahydrodipicolinate + NADPH + H(+)</text>
        <dbReference type="Rhea" id="RHEA:35331"/>
        <dbReference type="ChEBI" id="CHEBI:15377"/>
        <dbReference type="ChEBI" id="CHEBI:15378"/>
        <dbReference type="ChEBI" id="CHEBI:16845"/>
        <dbReference type="ChEBI" id="CHEBI:57783"/>
        <dbReference type="ChEBI" id="CHEBI:58349"/>
        <dbReference type="ChEBI" id="CHEBI:67139"/>
        <dbReference type="EC" id="1.17.1.8"/>
    </reaction>
</comment>
<dbReference type="GO" id="GO:0019877">
    <property type="term" value="P:diaminopimelate biosynthetic process"/>
    <property type="evidence" value="ECO:0007669"/>
    <property type="project" value="UniProtKB-UniRule"/>
</dbReference>
<evidence type="ECO:0000256" key="9">
    <source>
        <dbReference type="ARBA" id="ARBA00037922"/>
    </source>
</evidence>
<comment type="catalytic activity">
    <reaction evidence="12 13">
        <text>(S)-2,3,4,5-tetrahydrodipicolinate + NAD(+) + H2O = (2S,4S)-4-hydroxy-2,3,4,5-tetrahydrodipicolinate + NADH + H(+)</text>
        <dbReference type="Rhea" id="RHEA:35323"/>
        <dbReference type="ChEBI" id="CHEBI:15377"/>
        <dbReference type="ChEBI" id="CHEBI:15378"/>
        <dbReference type="ChEBI" id="CHEBI:16845"/>
        <dbReference type="ChEBI" id="CHEBI:57540"/>
        <dbReference type="ChEBI" id="CHEBI:57945"/>
        <dbReference type="ChEBI" id="CHEBI:67139"/>
        <dbReference type="EC" id="1.17.1.8"/>
    </reaction>
</comment>
<dbReference type="PIRSF" id="PIRSF000161">
    <property type="entry name" value="DHPR"/>
    <property type="match status" value="1"/>
</dbReference>
<dbReference type="GO" id="GO:0005829">
    <property type="term" value="C:cytosol"/>
    <property type="evidence" value="ECO:0007669"/>
    <property type="project" value="TreeGrafter"/>
</dbReference>
<evidence type="ECO:0000256" key="13">
    <source>
        <dbReference type="HAMAP-Rule" id="MF_00102"/>
    </source>
</evidence>
<dbReference type="EMBL" id="RSCM01000001">
    <property type="protein sequence ID" value="RUT00047.1"/>
    <property type="molecule type" value="Genomic_DNA"/>
</dbReference>
<comment type="subcellular location">
    <subcellularLocation>
        <location evidence="13">Cytoplasm</location>
    </subcellularLocation>
</comment>
<dbReference type="Pfam" id="PF01113">
    <property type="entry name" value="DapB_N"/>
    <property type="match status" value="1"/>
</dbReference>
<dbReference type="InterPro" id="IPR022664">
    <property type="entry name" value="DapB_N_CS"/>
</dbReference>
<feature type="active site" description="Proton donor" evidence="13">
    <location>
        <position position="171"/>
    </location>
</feature>
<keyword evidence="17" id="KW-1185">Reference proteome</keyword>
<comment type="caution">
    <text evidence="16">The sequence shown here is derived from an EMBL/GenBank/DDBJ whole genome shotgun (WGS) entry which is preliminary data.</text>
</comment>
<dbReference type="GO" id="GO:0050661">
    <property type="term" value="F:NADP binding"/>
    <property type="evidence" value="ECO:0007669"/>
    <property type="project" value="UniProtKB-UniRule"/>
</dbReference>
<dbReference type="InterPro" id="IPR000846">
    <property type="entry name" value="DapB_N"/>
</dbReference>
<dbReference type="RefSeq" id="WP_127052180.1">
    <property type="nucleotide sequence ID" value="NZ_RSCM01000001.1"/>
</dbReference>
<dbReference type="PROSITE" id="PS01298">
    <property type="entry name" value="DAPB"/>
    <property type="match status" value="1"/>
</dbReference>
<dbReference type="Gene3D" id="3.40.50.720">
    <property type="entry name" value="NAD(P)-binding Rossmann-like Domain"/>
    <property type="match status" value="1"/>
</dbReference>
<dbReference type="FunFam" id="3.30.360.10:FF:000009">
    <property type="entry name" value="4-hydroxy-tetrahydrodipicolinate reductase"/>
    <property type="match status" value="1"/>
</dbReference>
<dbReference type="CDD" id="cd02274">
    <property type="entry name" value="DHDPR_N"/>
    <property type="match status" value="1"/>
</dbReference>
<comment type="caution">
    <text evidence="13">Lacks conserved residue(s) required for the propagation of feature annotation.</text>
</comment>
<evidence type="ECO:0000256" key="7">
    <source>
        <dbReference type="ARBA" id="ARBA00023027"/>
    </source>
</evidence>
<evidence type="ECO:0000313" key="17">
    <source>
        <dbReference type="Proteomes" id="UP000276103"/>
    </source>
</evidence>
<dbReference type="InterPro" id="IPR022663">
    <property type="entry name" value="DapB_C"/>
</dbReference>